<reference evidence="1 2" key="1">
    <citation type="submission" date="2013-09" db="EMBL/GenBank/DDBJ databases">
        <title>High correlation between genotypes and phenotypes of environmental bacteria Comamonas testosteroni strains.</title>
        <authorList>
            <person name="Liu L."/>
            <person name="Zhu W."/>
            <person name="Xia X."/>
            <person name="Xu B."/>
            <person name="Luo M."/>
            <person name="Wang G."/>
        </authorList>
    </citation>
    <scope>NUCLEOTIDE SEQUENCE [LARGE SCALE GENOMIC DNA]</scope>
    <source>
        <strain evidence="1 2">DF2</strain>
    </source>
</reference>
<dbReference type="EMBL" id="AWTP01000117">
    <property type="protein sequence ID" value="KGH10137.1"/>
    <property type="molecule type" value="Genomic_DNA"/>
</dbReference>
<proteinExistence type="predicted"/>
<dbReference type="Proteomes" id="UP000029549">
    <property type="component" value="Unassembled WGS sequence"/>
</dbReference>
<keyword evidence="2" id="KW-1185">Reference proteome</keyword>
<protein>
    <submittedName>
        <fullName evidence="1">Uncharacterized protein</fullName>
    </submittedName>
</protein>
<name>A0A0E3BZ23_9BURK</name>
<gene>
    <name evidence="1" type="ORF">P608_15715</name>
</gene>
<sequence length="91" mass="10847">MGFDETDYLHLPPLPMHPIDTVLHELQHRDRQRSRLLRLMQSQAATVAQPAASLNTYFQTELQQALRAMKHAKEQRYAHPFYRDLRPQRLR</sequence>
<comment type="caution">
    <text evidence="1">The sequence shown here is derived from an EMBL/GenBank/DDBJ whole genome shotgun (WGS) entry which is preliminary data.</text>
</comment>
<evidence type="ECO:0000313" key="2">
    <source>
        <dbReference type="Proteomes" id="UP000029549"/>
    </source>
</evidence>
<evidence type="ECO:0000313" key="1">
    <source>
        <dbReference type="EMBL" id="KGH10137.1"/>
    </source>
</evidence>
<organism evidence="1 2">
    <name type="scientific">Comamonas thiooxydans</name>
    <dbReference type="NCBI Taxonomy" id="363952"/>
    <lineage>
        <taxon>Bacteria</taxon>
        <taxon>Pseudomonadati</taxon>
        <taxon>Pseudomonadota</taxon>
        <taxon>Betaproteobacteria</taxon>
        <taxon>Burkholderiales</taxon>
        <taxon>Comamonadaceae</taxon>
        <taxon>Comamonas</taxon>
    </lineage>
</organism>
<dbReference type="AlphaFoldDB" id="A0A0E3BZ23"/>
<accession>A0A0E3BZ23</accession>